<dbReference type="Gene3D" id="3.10.250.10">
    <property type="entry name" value="SRCR-like domain"/>
    <property type="match status" value="2"/>
</dbReference>
<keyword evidence="3 11" id="KW-0732">Signal</keyword>
<evidence type="ECO:0000256" key="11">
    <source>
        <dbReference type="SAM" id="SignalP"/>
    </source>
</evidence>
<dbReference type="InterPro" id="IPR001190">
    <property type="entry name" value="SRCR"/>
</dbReference>
<dbReference type="PROSITE" id="PS50287">
    <property type="entry name" value="SRCR_2"/>
    <property type="match status" value="2"/>
</dbReference>
<protein>
    <submittedName>
        <fullName evidence="13">Scavenger receptor cysteine-rich domain-containing protein SCART1-like</fullName>
    </submittedName>
</protein>
<evidence type="ECO:0000313" key="13">
    <source>
        <dbReference type="Ensembl" id="ENSMPUP00000011554.1"/>
    </source>
</evidence>
<dbReference type="GeneTree" id="ENSGT00940000162139"/>
<dbReference type="InParanoid" id="M3YJP7"/>
<keyword evidence="8" id="KW-0325">Glycoprotein</keyword>
<dbReference type="Ensembl" id="ENSMPUT00000011745.1">
    <property type="protein sequence ID" value="ENSMPUP00000011554.1"/>
    <property type="gene ID" value="ENSMPUG00000011647.1"/>
</dbReference>
<feature type="disulfide bond" evidence="9">
    <location>
        <begin position="53"/>
        <end position="117"/>
    </location>
</feature>
<feature type="chain" id="PRO_5004045363" evidence="11">
    <location>
        <begin position="20"/>
        <end position="347"/>
    </location>
</feature>
<evidence type="ECO:0000256" key="1">
    <source>
        <dbReference type="ARBA" id="ARBA00004167"/>
    </source>
</evidence>
<feature type="disulfide bond" evidence="9">
    <location>
        <begin position="66"/>
        <end position="127"/>
    </location>
</feature>
<dbReference type="Pfam" id="PF00530">
    <property type="entry name" value="SRCR"/>
    <property type="match status" value="2"/>
</dbReference>
<evidence type="ECO:0000259" key="12">
    <source>
        <dbReference type="PROSITE" id="PS50287"/>
    </source>
</evidence>
<dbReference type="GO" id="GO:0016020">
    <property type="term" value="C:membrane"/>
    <property type="evidence" value="ECO:0007669"/>
    <property type="project" value="UniProtKB-SubCell"/>
</dbReference>
<sequence>MKTVLWALGLGTLLLTLRAVPIGGPRDLRLAYRHSPCDGVVLVRHKEQWGHVCNQEWTLAEASVVCRQLGCGHAVGAPKYVPLPGEMVRPWLHNVSCRGDEPSFWECSLGAWTQSECPHEWVVVALCANGTFREIRLVKGRSPCSGLPEIRNVNGVDRLCGLHEEEATVFCRELGCGPVLQAPRRDVGVVGKYMTCRGTEPTIRNCRLNNNLRSGCDFQQDADVVCTGEAPRAPPESPAQGPGAVAARKGLSPPRPIAPSPSTIGPLAVSEGSGRGGLAGREESPVPGPSGVLWLGAVWNRGLEVRAHKILLDGPQGPPRGPRVFSLQRCPGSEPPGRRGAWLSCSI</sequence>
<feature type="signal peptide" evidence="11">
    <location>
        <begin position="1"/>
        <end position="19"/>
    </location>
</feature>
<keyword evidence="5" id="KW-1133">Transmembrane helix</keyword>
<dbReference type="HOGENOM" id="CLU_799154_0_0_1"/>
<feature type="disulfide bond" evidence="9">
    <location>
        <begin position="196"/>
        <end position="206"/>
    </location>
</feature>
<feature type="domain" description="SRCR" evidence="12">
    <location>
        <begin position="28"/>
        <end position="128"/>
    </location>
</feature>
<dbReference type="PRINTS" id="PR00258">
    <property type="entry name" value="SPERACTRCPTR"/>
</dbReference>
<comment type="caution">
    <text evidence="9">Lacks conserved residue(s) required for the propagation of feature annotation.</text>
</comment>
<keyword evidence="6" id="KW-0472">Membrane</keyword>
<evidence type="ECO:0000256" key="6">
    <source>
        <dbReference type="ARBA" id="ARBA00023136"/>
    </source>
</evidence>
<evidence type="ECO:0000256" key="8">
    <source>
        <dbReference type="ARBA" id="ARBA00023180"/>
    </source>
</evidence>
<dbReference type="FunFam" id="3.10.250.10:FF:000038">
    <property type="entry name" value="Scavenger receptor family member expressed on T cells 1"/>
    <property type="match status" value="1"/>
</dbReference>
<evidence type="ECO:0000256" key="3">
    <source>
        <dbReference type="ARBA" id="ARBA00022729"/>
    </source>
</evidence>
<keyword evidence="4" id="KW-0677">Repeat</keyword>
<dbReference type="SMART" id="SM00202">
    <property type="entry name" value="SR"/>
    <property type="match status" value="2"/>
</dbReference>
<dbReference type="OMA" id="EAPMWTR"/>
<dbReference type="PANTHER" id="PTHR19331:SF465">
    <property type="entry name" value="EGG PEPTIDE SPERACT RECEPTOR"/>
    <property type="match status" value="1"/>
</dbReference>
<proteinExistence type="predicted"/>
<accession>M3YJP7</accession>
<dbReference type="KEGG" id="mpuf:101692368"/>
<evidence type="ECO:0000256" key="9">
    <source>
        <dbReference type="PROSITE-ProRule" id="PRU00196"/>
    </source>
</evidence>
<feature type="domain" description="SRCR" evidence="12">
    <location>
        <begin position="135"/>
        <end position="227"/>
    </location>
</feature>
<evidence type="ECO:0000256" key="2">
    <source>
        <dbReference type="ARBA" id="ARBA00022692"/>
    </source>
</evidence>
<keyword evidence="2" id="KW-0812">Transmembrane</keyword>
<name>M3YJP7_MUSPF</name>
<evidence type="ECO:0000256" key="5">
    <source>
        <dbReference type="ARBA" id="ARBA00022989"/>
    </source>
</evidence>
<dbReference type="PANTHER" id="PTHR19331">
    <property type="entry name" value="SCAVENGER RECEPTOR DOMAIN-CONTAINING"/>
    <property type="match status" value="1"/>
</dbReference>
<reference evidence="13" key="1">
    <citation type="submission" date="2024-06" db="UniProtKB">
        <authorList>
            <consortium name="Ensembl"/>
        </authorList>
    </citation>
    <scope>IDENTIFICATION</scope>
</reference>
<dbReference type="EMBL" id="AEYP01107430">
    <property type="status" value="NOT_ANNOTATED_CDS"/>
    <property type="molecule type" value="Genomic_DNA"/>
</dbReference>
<dbReference type="SUPFAM" id="SSF56487">
    <property type="entry name" value="SRCR-like"/>
    <property type="match status" value="2"/>
</dbReference>
<organism evidence="13">
    <name type="scientific">Mustela putorius furo</name>
    <name type="common">European domestic ferret</name>
    <name type="synonym">Mustela furo</name>
    <dbReference type="NCBI Taxonomy" id="9669"/>
    <lineage>
        <taxon>Eukaryota</taxon>
        <taxon>Metazoa</taxon>
        <taxon>Chordata</taxon>
        <taxon>Craniata</taxon>
        <taxon>Vertebrata</taxon>
        <taxon>Euteleostomi</taxon>
        <taxon>Mammalia</taxon>
        <taxon>Eutheria</taxon>
        <taxon>Laurasiatheria</taxon>
        <taxon>Carnivora</taxon>
        <taxon>Caniformia</taxon>
        <taxon>Musteloidea</taxon>
        <taxon>Mustelidae</taxon>
        <taxon>Mustelinae</taxon>
        <taxon>Mustela</taxon>
    </lineage>
</organism>
<keyword evidence="7 9" id="KW-1015">Disulfide bond</keyword>
<dbReference type="AlphaFoldDB" id="M3YJP7"/>
<evidence type="ECO:0000256" key="10">
    <source>
        <dbReference type="SAM" id="MobiDB-lite"/>
    </source>
</evidence>
<dbReference type="InterPro" id="IPR036772">
    <property type="entry name" value="SRCR-like_dom_sf"/>
</dbReference>
<dbReference type="eggNOG" id="ENOG502QQ5W">
    <property type="taxonomic scope" value="Eukaryota"/>
</dbReference>
<feature type="region of interest" description="Disordered" evidence="10">
    <location>
        <begin position="228"/>
        <end position="290"/>
    </location>
</feature>
<dbReference type="FunFam" id="3.10.250.10:FF:000016">
    <property type="entry name" value="Scavenger receptor cysteine-rich protein type 12"/>
    <property type="match status" value="1"/>
</dbReference>
<feature type="disulfide bond" evidence="9">
    <location>
        <begin position="97"/>
        <end position="107"/>
    </location>
</feature>
<evidence type="ECO:0000256" key="7">
    <source>
        <dbReference type="ARBA" id="ARBA00023157"/>
    </source>
</evidence>
<comment type="subcellular location">
    <subcellularLocation>
        <location evidence="1">Membrane</location>
        <topology evidence="1">Single-pass membrane protein</topology>
    </subcellularLocation>
</comment>
<evidence type="ECO:0000256" key="4">
    <source>
        <dbReference type="ARBA" id="ARBA00022737"/>
    </source>
</evidence>